<dbReference type="GO" id="GO:0016282">
    <property type="term" value="C:eukaryotic 43S preinitiation complex"/>
    <property type="evidence" value="ECO:0007669"/>
    <property type="project" value="UniProtKB-UniRule"/>
</dbReference>
<organism evidence="7">
    <name type="scientific">Chaetoceros debilis</name>
    <dbReference type="NCBI Taxonomy" id="122233"/>
    <lineage>
        <taxon>Eukaryota</taxon>
        <taxon>Sar</taxon>
        <taxon>Stramenopiles</taxon>
        <taxon>Ochrophyta</taxon>
        <taxon>Bacillariophyta</taxon>
        <taxon>Coscinodiscophyceae</taxon>
        <taxon>Chaetocerotophycidae</taxon>
        <taxon>Chaetocerotales</taxon>
        <taxon>Chaetocerotaceae</taxon>
        <taxon>Chaetoceros</taxon>
    </lineage>
</organism>
<keyword evidence="1 4" id="KW-0963">Cytoplasm</keyword>
<evidence type="ECO:0000259" key="6">
    <source>
        <dbReference type="PROSITE" id="PS50249"/>
    </source>
</evidence>
<comment type="function">
    <text evidence="4">Component of the eukaryotic translation initiation factor 3 (eIF-3) complex, which is involved in protein synthesis of a specialized repertoire of mRNAs and, together with other initiation factors, stimulates binding of mRNA and methionyl-tRNAi to the 40S ribosome. The eIF-3 complex specifically targets and initiates translation of a subset of mRNAs involved in cell proliferation.</text>
</comment>
<dbReference type="GO" id="GO:0001732">
    <property type="term" value="P:formation of cytoplasmic translation initiation complex"/>
    <property type="evidence" value="ECO:0007669"/>
    <property type="project" value="UniProtKB-UniRule"/>
</dbReference>
<dbReference type="GO" id="GO:0005852">
    <property type="term" value="C:eukaryotic translation initiation factor 3 complex"/>
    <property type="evidence" value="ECO:0007669"/>
    <property type="project" value="UniProtKB-UniRule"/>
</dbReference>
<feature type="compositionally biased region" description="Basic and acidic residues" evidence="5">
    <location>
        <begin position="286"/>
        <end position="305"/>
    </location>
</feature>
<proteinExistence type="inferred from homology"/>
<dbReference type="Gene3D" id="3.40.140.10">
    <property type="entry name" value="Cytidine Deaminase, domain 2"/>
    <property type="match status" value="1"/>
</dbReference>
<feature type="domain" description="MPN" evidence="6">
    <location>
        <begin position="14"/>
        <end position="167"/>
    </location>
</feature>
<reference evidence="7" key="1">
    <citation type="submission" date="2021-01" db="EMBL/GenBank/DDBJ databases">
        <authorList>
            <person name="Corre E."/>
            <person name="Pelletier E."/>
            <person name="Niang G."/>
            <person name="Scheremetjew M."/>
            <person name="Finn R."/>
            <person name="Kale V."/>
            <person name="Holt S."/>
            <person name="Cochrane G."/>
            <person name="Meng A."/>
            <person name="Brown T."/>
            <person name="Cohen L."/>
        </authorList>
    </citation>
    <scope>NUCLEOTIDE SEQUENCE</scope>
    <source>
        <strain evidence="7">MM31A-1</strain>
    </source>
</reference>
<dbReference type="HAMAP" id="MF_03007">
    <property type="entry name" value="eIF3h"/>
    <property type="match status" value="1"/>
</dbReference>
<evidence type="ECO:0000256" key="4">
    <source>
        <dbReference type="HAMAP-Rule" id="MF_03007"/>
    </source>
</evidence>
<dbReference type="InterPro" id="IPR050242">
    <property type="entry name" value="JAMM_MPN+_peptidase_M67A"/>
</dbReference>
<feature type="region of interest" description="Disordered" evidence="5">
    <location>
        <begin position="286"/>
        <end position="318"/>
    </location>
</feature>
<dbReference type="PROSITE" id="PS50249">
    <property type="entry name" value="MPN"/>
    <property type="match status" value="1"/>
</dbReference>
<dbReference type="InterPro" id="IPR000555">
    <property type="entry name" value="JAMM/MPN+_dom"/>
</dbReference>
<dbReference type="InterPro" id="IPR027524">
    <property type="entry name" value="eIF3h"/>
</dbReference>
<comment type="subcellular location">
    <subcellularLocation>
        <location evidence="4">Cytoplasm</location>
    </subcellularLocation>
</comment>
<evidence type="ECO:0000256" key="5">
    <source>
        <dbReference type="SAM" id="MobiDB-lite"/>
    </source>
</evidence>
<keyword evidence="3 4" id="KW-0648">Protein biosynthesis</keyword>
<dbReference type="CDD" id="cd08065">
    <property type="entry name" value="MPN_eIF3h"/>
    <property type="match status" value="1"/>
</dbReference>
<protein>
    <recommendedName>
        <fullName evidence="4">Eukaryotic translation initiation factor 3 subunit H</fullName>
        <shortName evidence="4">eIF3h</shortName>
    </recommendedName>
</protein>
<comment type="subunit">
    <text evidence="4">Component of the eukaryotic translation initiation factor 3 (eIF-3) complex.</text>
</comment>
<dbReference type="InterPro" id="IPR037518">
    <property type="entry name" value="MPN"/>
</dbReference>
<gene>
    <name evidence="7" type="ORF">CDEB00056_LOCUS2195</name>
</gene>
<evidence type="ECO:0000256" key="2">
    <source>
        <dbReference type="ARBA" id="ARBA00022540"/>
    </source>
</evidence>
<dbReference type="EMBL" id="HBIO01003215">
    <property type="protein sequence ID" value="CAE0457354.1"/>
    <property type="molecule type" value="Transcribed_RNA"/>
</dbReference>
<dbReference type="SMART" id="SM00232">
    <property type="entry name" value="JAB_MPN"/>
    <property type="match status" value="1"/>
</dbReference>
<dbReference type="GO" id="GO:0003743">
    <property type="term" value="F:translation initiation factor activity"/>
    <property type="evidence" value="ECO:0007669"/>
    <property type="project" value="UniProtKB-UniRule"/>
</dbReference>
<dbReference type="PANTHER" id="PTHR10410">
    <property type="entry name" value="EUKARYOTIC TRANSLATION INITIATION FACTOR 3 -RELATED"/>
    <property type="match status" value="1"/>
</dbReference>
<dbReference type="AlphaFoldDB" id="A0A7S3PVY4"/>
<accession>A0A7S3PVY4</accession>
<dbReference type="GO" id="GO:0008237">
    <property type="term" value="F:metallopeptidase activity"/>
    <property type="evidence" value="ECO:0007669"/>
    <property type="project" value="InterPro"/>
</dbReference>
<comment type="similarity">
    <text evidence="4">Belongs to the eIF-3 subunit H family.</text>
</comment>
<sequence length="359" mass="39383">MSAVIESSEPIHSVHIDGLAVLKIVKHCQESLPNLVTGSLLGLAVENGVLEITHAFPFPEPRSNEKSDLVKAAGDSAMGMDDDAAALDGHEYQLEMMKMLREVNVDNNCVGWYQSMYLGSYSTTSLLQNQLSYQTDLSPNAVALLYDPMQTAHGNLVLKCVRLTPATVKLLREKKNLYLKSDEIFEEVPVVLKNPSLVQALLHSVKTGQYLGVNAEENNNSSGPLSSAAAAEVAPVYGADTTLDRLDLSTNPYLEKHLEFLSTWVDDLAAEQGKFQYYMRTLARGNDKRNRRGADKGGNEEKDPSKPSAAEAWASSEAPKRLESLLISNQIRTYCDQVDKFTDGGFGKLFIAEGLQKKA</sequence>
<dbReference type="Pfam" id="PF19445">
    <property type="entry name" value="eIF3h_C"/>
    <property type="match status" value="2"/>
</dbReference>
<keyword evidence="2 4" id="KW-0396">Initiation factor</keyword>
<feature type="compositionally biased region" description="Low complexity" evidence="5">
    <location>
        <begin position="306"/>
        <end position="317"/>
    </location>
</feature>
<dbReference type="GO" id="GO:0033290">
    <property type="term" value="C:eukaryotic 48S preinitiation complex"/>
    <property type="evidence" value="ECO:0007669"/>
    <property type="project" value="UniProtKB-UniRule"/>
</dbReference>
<evidence type="ECO:0000313" key="7">
    <source>
        <dbReference type="EMBL" id="CAE0457354.1"/>
    </source>
</evidence>
<evidence type="ECO:0000256" key="3">
    <source>
        <dbReference type="ARBA" id="ARBA00022917"/>
    </source>
</evidence>
<dbReference type="InterPro" id="IPR045810">
    <property type="entry name" value="eIF3h_C"/>
</dbReference>
<dbReference type="Pfam" id="PF01398">
    <property type="entry name" value="JAB"/>
    <property type="match status" value="1"/>
</dbReference>
<name>A0A7S3PVY4_9STRA</name>
<evidence type="ECO:0000256" key="1">
    <source>
        <dbReference type="ARBA" id="ARBA00022490"/>
    </source>
</evidence>